<dbReference type="Gene3D" id="1.10.630.10">
    <property type="entry name" value="Cytochrome P450"/>
    <property type="match status" value="1"/>
</dbReference>
<evidence type="ECO:0000313" key="12">
    <source>
        <dbReference type="EMBL" id="KAK4416314.1"/>
    </source>
</evidence>
<dbReference type="Proteomes" id="UP001293254">
    <property type="component" value="Unassembled WGS sequence"/>
</dbReference>
<reference evidence="12" key="1">
    <citation type="submission" date="2020-06" db="EMBL/GenBank/DDBJ databases">
        <authorList>
            <person name="Li T."/>
            <person name="Hu X."/>
            <person name="Zhang T."/>
            <person name="Song X."/>
            <person name="Zhang H."/>
            <person name="Dai N."/>
            <person name="Sheng W."/>
            <person name="Hou X."/>
            <person name="Wei L."/>
        </authorList>
    </citation>
    <scope>NUCLEOTIDE SEQUENCE</scope>
    <source>
        <strain evidence="12">3651</strain>
        <tissue evidence="12">Leaf</tissue>
    </source>
</reference>
<keyword evidence="6" id="KW-1133">Transmembrane helix</keyword>
<evidence type="ECO:0000256" key="5">
    <source>
        <dbReference type="ARBA" id="ARBA00022723"/>
    </source>
</evidence>
<dbReference type="GO" id="GO:0020037">
    <property type="term" value="F:heme binding"/>
    <property type="evidence" value="ECO:0007669"/>
    <property type="project" value="InterPro"/>
</dbReference>
<keyword evidence="10" id="KW-0472">Membrane</keyword>
<evidence type="ECO:0000256" key="2">
    <source>
        <dbReference type="ARBA" id="ARBA00010617"/>
    </source>
</evidence>
<dbReference type="GO" id="GO:0016020">
    <property type="term" value="C:membrane"/>
    <property type="evidence" value="ECO:0007669"/>
    <property type="project" value="UniProtKB-SubCell"/>
</dbReference>
<organism evidence="12 13">
    <name type="scientific">Sesamum alatum</name>
    <dbReference type="NCBI Taxonomy" id="300844"/>
    <lineage>
        <taxon>Eukaryota</taxon>
        <taxon>Viridiplantae</taxon>
        <taxon>Streptophyta</taxon>
        <taxon>Embryophyta</taxon>
        <taxon>Tracheophyta</taxon>
        <taxon>Spermatophyta</taxon>
        <taxon>Magnoliopsida</taxon>
        <taxon>eudicotyledons</taxon>
        <taxon>Gunneridae</taxon>
        <taxon>Pentapetalae</taxon>
        <taxon>asterids</taxon>
        <taxon>lamiids</taxon>
        <taxon>Lamiales</taxon>
        <taxon>Pedaliaceae</taxon>
        <taxon>Sesamum</taxon>
    </lineage>
</organism>
<evidence type="ECO:0000256" key="7">
    <source>
        <dbReference type="ARBA" id="ARBA00023002"/>
    </source>
</evidence>
<evidence type="ECO:0000256" key="8">
    <source>
        <dbReference type="ARBA" id="ARBA00023004"/>
    </source>
</evidence>
<evidence type="ECO:0000256" key="4">
    <source>
        <dbReference type="ARBA" id="ARBA00022692"/>
    </source>
</evidence>
<accession>A0AAE2CBR1</accession>
<reference evidence="12" key="2">
    <citation type="journal article" date="2024" name="Plant">
        <title>Genomic evolution and insights into agronomic trait innovations of Sesamum species.</title>
        <authorList>
            <person name="Miao H."/>
            <person name="Wang L."/>
            <person name="Qu L."/>
            <person name="Liu H."/>
            <person name="Sun Y."/>
            <person name="Le M."/>
            <person name="Wang Q."/>
            <person name="Wei S."/>
            <person name="Zheng Y."/>
            <person name="Lin W."/>
            <person name="Duan Y."/>
            <person name="Cao H."/>
            <person name="Xiong S."/>
            <person name="Wang X."/>
            <person name="Wei L."/>
            <person name="Li C."/>
            <person name="Ma Q."/>
            <person name="Ju M."/>
            <person name="Zhao R."/>
            <person name="Li G."/>
            <person name="Mu C."/>
            <person name="Tian Q."/>
            <person name="Mei H."/>
            <person name="Zhang T."/>
            <person name="Gao T."/>
            <person name="Zhang H."/>
        </authorList>
    </citation>
    <scope>NUCLEOTIDE SEQUENCE</scope>
    <source>
        <strain evidence="12">3651</strain>
    </source>
</reference>
<dbReference type="PRINTS" id="PR00463">
    <property type="entry name" value="EP450I"/>
</dbReference>
<comment type="similarity">
    <text evidence="2">Belongs to the cytochrome P450 family.</text>
</comment>
<dbReference type="InterPro" id="IPR050651">
    <property type="entry name" value="Plant_Cytochrome_P450_Monoox"/>
</dbReference>
<evidence type="ECO:0000313" key="13">
    <source>
        <dbReference type="Proteomes" id="UP001293254"/>
    </source>
</evidence>
<keyword evidence="5" id="KW-0479">Metal-binding</keyword>
<gene>
    <name evidence="12" type="ORF">Salat_2456900</name>
</gene>
<keyword evidence="4" id="KW-0812">Transmembrane</keyword>
<keyword evidence="9" id="KW-0503">Monooxygenase</keyword>
<feature type="chain" id="PRO_5042096146" evidence="11">
    <location>
        <begin position="21"/>
        <end position="176"/>
    </location>
</feature>
<keyword evidence="3" id="KW-0349">Heme</keyword>
<sequence>MEITWLYALLSLFLLALTFTFSSKTKRKLPPSPVPALPLLGHLHLIKFPLHRTYHNLSQKLGPIFSLRLGTRLMVVVSSPAIVDECFTKNDVVLANRPRFIIGKYMGYNYTTLVGSSYGEYWRNLRHLTTVEIFSTARLNMFQSIRHDEIILLLKKLYGKSYQDFARVELRPMLSE</sequence>
<comment type="subcellular location">
    <subcellularLocation>
        <location evidence="1">Membrane</location>
        <topology evidence="1">Single-pass membrane protein</topology>
    </subcellularLocation>
</comment>
<dbReference type="SUPFAM" id="SSF48264">
    <property type="entry name" value="Cytochrome P450"/>
    <property type="match status" value="1"/>
</dbReference>
<keyword evidence="11" id="KW-0732">Signal</keyword>
<dbReference type="EMBL" id="JACGWO010000010">
    <property type="protein sequence ID" value="KAK4416314.1"/>
    <property type="molecule type" value="Genomic_DNA"/>
</dbReference>
<dbReference type="InterPro" id="IPR002401">
    <property type="entry name" value="Cyt_P450_E_grp-I"/>
</dbReference>
<dbReference type="GO" id="GO:0005506">
    <property type="term" value="F:iron ion binding"/>
    <property type="evidence" value="ECO:0007669"/>
    <property type="project" value="InterPro"/>
</dbReference>
<evidence type="ECO:0000256" key="11">
    <source>
        <dbReference type="SAM" id="SignalP"/>
    </source>
</evidence>
<dbReference type="InterPro" id="IPR036396">
    <property type="entry name" value="Cyt_P450_sf"/>
</dbReference>
<evidence type="ECO:0000256" key="9">
    <source>
        <dbReference type="ARBA" id="ARBA00023033"/>
    </source>
</evidence>
<keyword evidence="7" id="KW-0560">Oxidoreductase</keyword>
<dbReference type="AlphaFoldDB" id="A0AAE2CBR1"/>
<dbReference type="GO" id="GO:0004497">
    <property type="term" value="F:monooxygenase activity"/>
    <property type="evidence" value="ECO:0007669"/>
    <property type="project" value="UniProtKB-KW"/>
</dbReference>
<feature type="signal peptide" evidence="11">
    <location>
        <begin position="1"/>
        <end position="20"/>
    </location>
</feature>
<evidence type="ECO:0000256" key="3">
    <source>
        <dbReference type="ARBA" id="ARBA00022617"/>
    </source>
</evidence>
<evidence type="ECO:0000256" key="10">
    <source>
        <dbReference type="ARBA" id="ARBA00023136"/>
    </source>
</evidence>
<evidence type="ECO:0000256" key="1">
    <source>
        <dbReference type="ARBA" id="ARBA00004167"/>
    </source>
</evidence>
<dbReference type="PANTHER" id="PTHR47947:SF62">
    <property type="entry name" value="CYTOCHROME P450, FAMILY 81, SUBFAMILY D, POLYPEPTIDE 5"/>
    <property type="match status" value="1"/>
</dbReference>
<proteinExistence type="inferred from homology"/>
<dbReference type="PANTHER" id="PTHR47947">
    <property type="entry name" value="CYTOCHROME P450 82C3-RELATED"/>
    <property type="match status" value="1"/>
</dbReference>
<evidence type="ECO:0000256" key="6">
    <source>
        <dbReference type="ARBA" id="ARBA00022989"/>
    </source>
</evidence>
<dbReference type="InterPro" id="IPR001128">
    <property type="entry name" value="Cyt_P450"/>
</dbReference>
<dbReference type="GO" id="GO:0016705">
    <property type="term" value="F:oxidoreductase activity, acting on paired donors, with incorporation or reduction of molecular oxygen"/>
    <property type="evidence" value="ECO:0007669"/>
    <property type="project" value="InterPro"/>
</dbReference>
<dbReference type="Pfam" id="PF00067">
    <property type="entry name" value="p450"/>
    <property type="match status" value="1"/>
</dbReference>
<name>A0AAE2CBR1_9LAMI</name>
<keyword evidence="8" id="KW-0408">Iron</keyword>
<protein>
    <submittedName>
        <fullName evidence="12">Cytochrome</fullName>
    </submittedName>
</protein>
<keyword evidence="13" id="KW-1185">Reference proteome</keyword>
<comment type="caution">
    <text evidence="12">The sequence shown here is derived from an EMBL/GenBank/DDBJ whole genome shotgun (WGS) entry which is preliminary data.</text>
</comment>